<accession>A0AAV4XFR1</accession>
<gene>
    <name evidence="1" type="ORF">CEXT_488281</name>
</gene>
<proteinExistence type="predicted"/>
<name>A0AAV4XFR1_CAEEX</name>
<evidence type="ECO:0000313" key="1">
    <source>
        <dbReference type="EMBL" id="GIY92879.1"/>
    </source>
</evidence>
<evidence type="ECO:0000313" key="2">
    <source>
        <dbReference type="Proteomes" id="UP001054945"/>
    </source>
</evidence>
<dbReference type="Proteomes" id="UP001054945">
    <property type="component" value="Unassembled WGS sequence"/>
</dbReference>
<keyword evidence="2" id="KW-1185">Reference proteome</keyword>
<organism evidence="1 2">
    <name type="scientific">Caerostris extrusa</name>
    <name type="common">Bark spider</name>
    <name type="synonym">Caerostris bankana</name>
    <dbReference type="NCBI Taxonomy" id="172846"/>
    <lineage>
        <taxon>Eukaryota</taxon>
        <taxon>Metazoa</taxon>
        <taxon>Ecdysozoa</taxon>
        <taxon>Arthropoda</taxon>
        <taxon>Chelicerata</taxon>
        <taxon>Arachnida</taxon>
        <taxon>Araneae</taxon>
        <taxon>Araneomorphae</taxon>
        <taxon>Entelegynae</taxon>
        <taxon>Araneoidea</taxon>
        <taxon>Araneidae</taxon>
        <taxon>Caerostris</taxon>
    </lineage>
</organism>
<dbReference type="EMBL" id="BPLR01017596">
    <property type="protein sequence ID" value="GIY92879.1"/>
    <property type="molecule type" value="Genomic_DNA"/>
</dbReference>
<comment type="caution">
    <text evidence="1">The sequence shown here is derived from an EMBL/GenBank/DDBJ whole genome shotgun (WGS) entry which is preliminary data.</text>
</comment>
<sequence length="85" mass="9566">MPCMIRFSRQAKRLTDSTFPGMVICNGVTDKRGQTFHPPLVGSSAAVLFMYRLLCWMSACAARVRPRKPETVDGNKQMTCTRALR</sequence>
<protein>
    <submittedName>
        <fullName evidence="1">Uncharacterized protein</fullName>
    </submittedName>
</protein>
<dbReference type="AlphaFoldDB" id="A0AAV4XFR1"/>
<reference evidence="1 2" key="1">
    <citation type="submission" date="2021-06" db="EMBL/GenBank/DDBJ databases">
        <title>Caerostris extrusa draft genome.</title>
        <authorList>
            <person name="Kono N."/>
            <person name="Arakawa K."/>
        </authorList>
    </citation>
    <scope>NUCLEOTIDE SEQUENCE [LARGE SCALE GENOMIC DNA]</scope>
</reference>